<dbReference type="SUPFAM" id="SSF159888">
    <property type="entry name" value="YdhG-like"/>
    <property type="match status" value="1"/>
</dbReference>
<accession>A0A2I1IKI9</accession>
<dbReference type="STRING" id="33007.HMPREF3198_01929"/>
<proteinExistence type="predicted"/>
<evidence type="ECO:0000313" key="3">
    <source>
        <dbReference type="Proteomes" id="UP000235122"/>
    </source>
</evidence>
<dbReference type="Gene3D" id="3.90.1150.200">
    <property type="match status" value="1"/>
</dbReference>
<feature type="domain" description="YdhG-like" evidence="1">
    <location>
        <begin position="20"/>
        <end position="112"/>
    </location>
</feature>
<dbReference type="GeneID" id="35867286"/>
<dbReference type="Pfam" id="PF08818">
    <property type="entry name" value="DUF1801"/>
    <property type="match status" value="1"/>
</dbReference>
<comment type="caution">
    <text evidence="2">The sequence shown here is derived from an EMBL/GenBank/DDBJ whole genome shotgun (WGS) entry which is preliminary data.</text>
</comment>
<dbReference type="AlphaFoldDB" id="A0A2I1IKI9"/>
<protein>
    <recommendedName>
        <fullName evidence="1">YdhG-like domain-containing protein</fullName>
    </recommendedName>
</protein>
<dbReference type="RefSeq" id="WP_029769305.1">
    <property type="nucleotide sequence ID" value="NZ_JASOXK010000004.1"/>
</dbReference>
<evidence type="ECO:0000259" key="1">
    <source>
        <dbReference type="Pfam" id="PF08818"/>
    </source>
</evidence>
<dbReference type="InterPro" id="IPR014922">
    <property type="entry name" value="YdhG-like"/>
</dbReference>
<organism evidence="2 3">
    <name type="scientific">Winkia neuii</name>
    <dbReference type="NCBI Taxonomy" id="33007"/>
    <lineage>
        <taxon>Bacteria</taxon>
        <taxon>Bacillati</taxon>
        <taxon>Actinomycetota</taxon>
        <taxon>Actinomycetes</taxon>
        <taxon>Actinomycetales</taxon>
        <taxon>Actinomycetaceae</taxon>
        <taxon>Winkia</taxon>
    </lineage>
</organism>
<dbReference type="Proteomes" id="UP000235122">
    <property type="component" value="Unassembled WGS sequence"/>
</dbReference>
<keyword evidence="3" id="KW-1185">Reference proteome</keyword>
<evidence type="ECO:0000313" key="2">
    <source>
        <dbReference type="EMBL" id="PKY71639.1"/>
    </source>
</evidence>
<reference evidence="2 3" key="1">
    <citation type="submission" date="2017-12" db="EMBL/GenBank/DDBJ databases">
        <title>Phylogenetic diversity of female urinary microbiome.</title>
        <authorList>
            <person name="Thomas-White K."/>
            <person name="Wolfe A.J."/>
        </authorList>
    </citation>
    <scope>NUCLEOTIDE SEQUENCE [LARGE SCALE GENOMIC DNA]</scope>
    <source>
        <strain evidence="2 3">UMB0402</strain>
    </source>
</reference>
<gene>
    <name evidence="2" type="ORF">CYJ19_10505</name>
</gene>
<dbReference type="EMBL" id="PKKO01000006">
    <property type="protein sequence ID" value="PKY71639.1"/>
    <property type="molecule type" value="Genomic_DNA"/>
</dbReference>
<sequence>MSEIALFEDFVEAVPAGEPRDKYRSLLEWVATEFPELEPVVKWNKPMFTFEGTFIFGLYSATKHMSVAVEGNIFKEFLPAIDASGYTHGKKLFRIRYDQPVDYALLKRILSRQIEDKRGWDKFWK</sequence>
<name>A0A2I1IKI9_9ACTO</name>